<dbReference type="EMBL" id="FOQA01000011">
    <property type="protein sequence ID" value="SFI29147.1"/>
    <property type="molecule type" value="Genomic_DNA"/>
</dbReference>
<accession>A0A1I3H0R1</accession>
<proteinExistence type="predicted"/>
<organism evidence="2 3">
    <name type="scientific">Tindallia magadiensis</name>
    <dbReference type="NCBI Taxonomy" id="69895"/>
    <lineage>
        <taxon>Bacteria</taxon>
        <taxon>Bacillati</taxon>
        <taxon>Bacillota</taxon>
        <taxon>Clostridia</taxon>
        <taxon>Peptostreptococcales</taxon>
        <taxon>Tindalliaceae</taxon>
        <taxon>Tindallia</taxon>
    </lineage>
</organism>
<evidence type="ECO:0000256" key="1">
    <source>
        <dbReference type="SAM" id="Phobius"/>
    </source>
</evidence>
<dbReference type="RefSeq" id="WP_143092051.1">
    <property type="nucleotide sequence ID" value="NZ_FOQA01000011.1"/>
</dbReference>
<sequence length="76" mass="8559">MKAFKATPYDTLTDKTIIIKTIIITLFIYFGHSRVMIDPHSSLGRPPVSDSVRFAILLVSFSSIIYVGDKTIKKIK</sequence>
<dbReference type="Proteomes" id="UP000199287">
    <property type="component" value="Unassembled WGS sequence"/>
</dbReference>
<name>A0A1I3H0R1_9FIRM</name>
<dbReference type="STRING" id="69895.SAMN05192551_1118"/>
<keyword evidence="3" id="KW-1185">Reference proteome</keyword>
<gene>
    <name evidence="2" type="ORF">SAMN05192551_1118</name>
</gene>
<evidence type="ECO:0000313" key="2">
    <source>
        <dbReference type="EMBL" id="SFI29147.1"/>
    </source>
</evidence>
<evidence type="ECO:0000313" key="3">
    <source>
        <dbReference type="Proteomes" id="UP000199287"/>
    </source>
</evidence>
<keyword evidence="1" id="KW-1133">Transmembrane helix</keyword>
<reference evidence="3" key="1">
    <citation type="submission" date="2016-10" db="EMBL/GenBank/DDBJ databases">
        <authorList>
            <person name="Varghese N."/>
            <person name="Submissions S."/>
        </authorList>
    </citation>
    <scope>NUCLEOTIDE SEQUENCE [LARGE SCALE GENOMIC DNA]</scope>
    <source>
        <strain evidence="3">Z-7934</strain>
    </source>
</reference>
<feature type="transmembrane region" description="Helical" evidence="1">
    <location>
        <begin position="51"/>
        <end position="68"/>
    </location>
</feature>
<keyword evidence="1" id="KW-0472">Membrane</keyword>
<feature type="transmembrane region" description="Helical" evidence="1">
    <location>
        <begin position="12"/>
        <end position="31"/>
    </location>
</feature>
<dbReference type="AlphaFoldDB" id="A0A1I3H0R1"/>
<protein>
    <submittedName>
        <fullName evidence="2">Uncharacterized protein</fullName>
    </submittedName>
</protein>
<keyword evidence="1" id="KW-0812">Transmembrane</keyword>